<name>A0A7X0JUY3_9GAMM</name>
<evidence type="ECO:0000259" key="3">
    <source>
        <dbReference type="PROSITE" id="PS50914"/>
    </source>
</evidence>
<dbReference type="PROSITE" id="PS51257">
    <property type="entry name" value="PROKAR_LIPOPROTEIN"/>
    <property type="match status" value="1"/>
</dbReference>
<evidence type="ECO:0000256" key="1">
    <source>
        <dbReference type="ARBA" id="ARBA00022729"/>
    </source>
</evidence>
<reference evidence="4 5" key="1">
    <citation type="submission" date="2020-08" db="EMBL/GenBank/DDBJ databases">
        <title>Genomic Encyclopedia of Type Strains, Phase IV (KMG-IV): sequencing the most valuable type-strain genomes for metagenomic binning, comparative biology and taxonomic classification.</title>
        <authorList>
            <person name="Goeker M."/>
        </authorList>
    </citation>
    <scope>NUCLEOTIDE SEQUENCE [LARGE SCALE GENOMIC DNA]</scope>
    <source>
        <strain evidence="4 5">DSM 22368</strain>
    </source>
</reference>
<dbReference type="Pfam" id="PF04972">
    <property type="entry name" value="BON"/>
    <property type="match status" value="2"/>
</dbReference>
<evidence type="ECO:0000313" key="4">
    <source>
        <dbReference type="EMBL" id="MBB6522744.1"/>
    </source>
</evidence>
<protein>
    <submittedName>
        <fullName evidence="4">Osmotically-inducible protein OsmY</fullName>
    </submittedName>
</protein>
<feature type="domain" description="BON" evidence="3">
    <location>
        <begin position="49"/>
        <end position="118"/>
    </location>
</feature>
<dbReference type="FunCoup" id="A0A7X0JUY3">
    <property type="interactions" value="47"/>
</dbReference>
<dbReference type="InterPro" id="IPR007055">
    <property type="entry name" value="BON_dom"/>
</dbReference>
<organism evidence="4 5">
    <name type="scientific">Pseudoteredinibacter isoporae</name>
    <dbReference type="NCBI Taxonomy" id="570281"/>
    <lineage>
        <taxon>Bacteria</taxon>
        <taxon>Pseudomonadati</taxon>
        <taxon>Pseudomonadota</taxon>
        <taxon>Gammaproteobacteria</taxon>
        <taxon>Cellvibrionales</taxon>
        <taxon>Cellvibrionaceae</taxon>
        <taxon>Pseudoteredinibacter</taxon>
    </lineage>
</organism>
<accession>A0A7X0JUY3</accession>
<evidence type="ECO:0000313" key="5">
    <source>
        <dbReference type="Proteomes" id="UP000528457"/>
    </source>
</evidence>
<gene>
    <name evidence="4" type="ORF">HNR48_003029</name>
</gene>
<sequence length="194" mass="21049">MNKASGLFKAALIAGCVLSISACTSIISATTDKPIQPDPSKRTFGTYIDDEQLETIAEVNLTKASPSLDSSHINVNAFNGVVLVTGEVPNQEARELATATLRKLHKVRQVFNELKIQGNSSFLGRTNDSWISSKVKTQLLAHEDIDSGRVKVVTENGIVYLMGTVSRTQANKIANVVSRIGGVQKVVRTFEYID</sequence>
<dbReference type="Proteomes" id="UP000528457">
    <property type="component" value="Unassembled WGS sequence"/>
</dbReference>
<dbReference type="EMBL" id="JACHHT010000002">
    <property type="protein sequence ID" value="MBB6522744.1"/>
    <property type="molecule type" value="Genomic_DNA"/>
</dbReference>
<dbReference type="AlphaFoldDB" id="A0A7X0JUY3"/>
<dbReference type="InterPro" id="IPR051686">
    <property type="entry name" value="Lipoprotein_DolP"/>
</dbReference>
<keyword evidence="1 2" id="KW-0732">Signal</keyword>
<dbReference type="InParanoid" id="A0A7X0JUY3"/>
<dbReference type="PANTHER" id="PTHR34606:SF4">
    <property type="entry name" value="OUTER MEMBRANE LIPOPROTEIN DOLP"/>
    <property type="match status" value="1"/>
</dbReference>
<dbReference type="PROSITE" id="PS50914">
    <property type="entry name" value="BON"/>
    <property type="match status" value="2"/>
</dbReference>
<feature type="domain" description="BON" evidence="3">
    <location>
        <begin position="127"/>
        <end position="194"/>
    </location>
</feature>
<dbReference type="PANTHER" id="PTHR34606">
    <property type="entry name" value="BON DOMAIN-CONTAINING PROTEIN"/>
    <property type="match status" value="1"/>
</dbReference>
<dbReference type="Gene3D" id="3.30.1340.30">
    <property type="match status" value="1"/>
</dbReference>
<dbReference type="InterPro" id="IPR014004">
    <property type="entry name" value="Transpt-assoc_nodulatn_dom_bac"/>
</dbReference>
<feature type="signal peptide" evidence="2">
    <location>
        <begin position="1"/>
        <end position="22"/>
    </location>
</feature>
<evidence type="ECO:0000256" key="2">
    <source>
        <dbReference type="SAM" id="SignalP"/>
    </source>
</evidence>
<keyword evidence="5" id="KW-1185">Reference proteome</keyword>
<dbReference type="RefSeq" id="WP_166845292.1">
    <property type="nucleotide sequence ID" value="NZ_JAAONY010000002.1"/>
</dbReference>
<comment type="caution">
    <text evidence="4">The sequence shown here is derived from an EMBL/GenBank/DDBJ whole genome shotgun (WGS) entry which is preliminary data.</text>
</comment>
<proteinExistence type="predicted"/>
<dbReference type="SMART" id="SM00749">
    <property type="entry name" value="BON"/>
    <property type="match status" value="2"/>
</dbReference>
<feature type="chain" id="PRO_5030842669" evidence="2">
    <location>
        <begin position="23"/>
        <end position="194"/>
    </location>
</feature>